<feature type="transmembrane region" description="Helical" evidence="2">
    <location>
        <begin position="216"/>
        <end position="240"/>
    </location>
</feature>
<dbReference type="GO" id="GO:0003824">
    <property type="term" value="F:catalytic activity"/>
    <property type="evidence" value="ECO:0007669"/>
    <property type="project" value="UniProtKB-ARBA"/>
</dbReference>
<feature type="transmembrane region" description="Helical" evidence="2">
    <location>
        <begin position="306"/>
        <end position="325"/>
    </location>
</feature>
<feature type="domain" description="GGDEF" evidence="3">
    <location>
        <begin position="430"/>
        <end position="562"/>
    </location>
</feature>
<dbReference type="STRING" id="64969.SAMN02745127_00590"/>
<dbReference type="PANTHER" id="PTHR46663">
    <property type="entry name" value="DIGUANYLATE CYCLASE DGCT-RELATED"/>
    <property type="match status" value="1"/>
</dbReference>
<dbReference type="Pfam" id="PF00990">
    <property type="entry name" value="GGDEF"/>
    <property type="match status" value="1"/>
</dbReference>
<name>A0A1T4LZI6_9GAMM</name>
<keyword evidence="2" id="KW-1133">Transmembrane helix</keyword>
<sequence>MGYRLQHWTVAFTLGLLLFVYTLHLHAAPLLLNPEKNGQSATGYLSYLLDQNGQLGIQEITGSTFQPLEGEARLGFTDATLWLALDLQQQSTLPQEWWLEVVFASLDEVHLYTQTAEGHWQQQTLGDLQPFAQRPIEYRNFIFPFQLNNNQLQRIYLQIRTQDSLVAPIRIWSVKQFQRWHLMENLLLGLSFGIMLAMFIYNAILWWVLRDRLYGYYLMAAATAILTITELNGYAFQYFWPNSIWLANYQHVLVPAAYFVALTAWGRMFLNTAQRTPRLDIGLRLVNLFAALMLLSVVVGEYRLGNIMSFVVGLYTMILFSWVSIKVALTQFLPAKLFMAAQLFPLIGAALTVSRASGLVPNNLLTEHGFQLGVTIEVLLFSLALAQRIKLLKSEKKAAQKRAETDPLTGLYNRAGLFHHSKKRLNRPPHKVAVLLIDLDHFKPINDQMGHAVGDQVLVTVAERILAQTSLGIDVVGRLGGDEFVVVLDQSADERATATAEQIRKALAYPIVTTEGETHIGASIGIACSTDASSTLEALIKQADALMYQAKRARHQSHASSY</sequence>
<proteinExistence type="predicted"/>
<evidence type="ECO:0000256" key="2">
    <source>
        <dbReference type="SAM" id="Phobius"/>
    </source>
</evidence>
<dbReference type="RefSeq" id="WP_078744201.1">
    <property type="nucleotide sequence ID" value="NZ_FUXG01000003.1"/>
</dbReference>
<comment type="caution">
    <text evidence="4">The sequence shown here is derived from an EMBL/GenBank/DDBJ whole genome shotgun (WGS) entry which is preliminary data.</text>
</comment>
<reference evidence="4 5" key="1">
    <citation type="submission" date="2017-01" db="EMBL/GenBank/DDBJ databases">
        <title>Genome Sequencing of a Marine Spirillum, Oceanospirillum multiglobuliferum ATCC 33336, from Japan.</title>
        <authorList>
            <person name="Carney J.G."/>
            <person name="Trachtenberg A.M."/>
            <person name="Rheaume B.A."/>
            <person name="Linnane J.D."/>
            <person name="Pitts N.L."/>
            <person name="Mykles D.L."/>
            <person name="Maclea K.S."/>
        </authorList>
    </citation>
    <scope>NUCLEOTIDE SEQUENCE [LARGE SCALE GENOMIC DNA]</scope>
    <source>
        <strain evidence="4 5">ATCC 33336</strain>
    </source>
</reference>
<dbReference type="PROSITE" id="PS50887">
    <property type="entry name" value="GGDEF"/>
    <property type="match status" value="1"/>
</dbReference>
<dbReference type="OrthoDB" id="5289013at2"/>
<dbReference type="InterPro" id="IPR011623">
    <property type="entry name" value="7TMR_DISM_rcpt_extracell_dom1"/>
</dbReference>
<dbReference type="InterPro" id="IPR052163">
    <property type="entry name" value="DGC-Regulatory_Protein"/>
</dbReference>
<feature type="transmembrane region" description="Helical" evidence="2">
    <location>
        <begin position="282"/>
        <end position="300"/>
    </location>
</feature>
<dbReference type="Pfam" id="PF07695">
    <property type="entry name" value="7TMR-DISM_7TM"/>
    <property type="match status" value="1"/>
</dbReference>
<dbReference type="InterPro" id="IPR043128">
    <property type="entry name" value="Rev_trsase/Diguanyl_cyclase"/>
</dbReference>
<dbReference type="InterPro" id="IPR000160">
    <property type="entry name" value="GGDEF_dom"/>
</dbReference>
<feature type="transmembrane region" description="Helical" evidence="2">
    <location>
        <begin position="252"/>
        <end position="270"/>
    </location>
</feature>
<dbReference type="CDD" id="cd01949">
    <property type="entry name" value="GGDEF"/>
    <property type="match status" value="1"/>
</dbReference>
<keyword evidence="2" id="KW-0812">Transmembrane</keyword>
<evidence type="ECO:0000259" key="3">
    <source>
        <dbReference type="PROSITE" id="PS50887"/>
    </source>
</evidence>
<dbReference type="SUPFAM" id="SSF55073">
    <property type="entry name" value="Nucleotide cyclase"/>
    <property type="match status" value="1"/>
</dbReference>
<keyword evidence="5" id="KW-1185">Reference proteome</keyword>
<dbReference type="SMART" id="SM00267">
    <property type="entry name" value="GGDEF"/>
    <property type="match status" value="1"/>
</dbReference>
<evidence type="ECO:0000256" key="1">
    <source>
        <dbReference type="ARBA" id="ARBA00001946"/>
    </source>
</evidence>
<dbReference type="Gene3D" id="3.30.70.270">
    <property type="match status" value="1"/>
</dbReference>
<feature type="transmembrane region" description="Helical" evidence="2">
    <location>
        <begin position="186"/>
        <end position="209"/>
    </location>
</feature>
<organism evidence="4 5">
    <name type="scientific">Oceanospirillum multiglobuliferum</name>
    <dbReference type="NCBI Taxonomy" id="64969"/>
    <lineage>
        <taxon>Bacteria</taxon>
        <taxon>Pseudomonadati</taxon>
        <taxon>Pseudomonadota</taxon>
        <taxon>Gammaproteobacteria</taxon>
        <taxon>Oceanospirillales</taxon>
        <taxon>Oceanospirillaceae</taxon>
        <taxon>Oceanospirillum</taxon>
    </lineage>
</organism>
<dbReference type="EMBL" id="MTSM01000004">
    <property type="protein sequence ID" value="OPX56306.1"/>
    <property type="molecule type" value="Genomic_DNA"/>
</dbReference>
<accession>A0A1T4LZI6</accession>
<comment type="cofactor">
    <cofactor evidence="1">
        <name>Mg(2+)</name>
        <dbReference type="ChEBI" id="CHEBI:18420"/>
    </cofactor>
</comment>
<dbReference type="PANTHER" id="PTHR46663:SF4">
    <property type="entry name" value="DIGUANYLATE CYCLASE DGCT-RELATED"/>
    <property type="match status" value="1"/>
</dbReference>
<keyword evidence="2" id="KW-0472">Membrane</keyword>
<dbReference type="Gene3D" id="2.60.40.2380">
    <property type="match status" value="1"/>
</dbReference>
<dbReference type="FunFam" id="3.30.70.270:FF:000001">
    <property type="entry name" value="Diguanylate cyclase domain protein"/>
    <property type="match status" value="1"/>
</dbReference>
<dbReference type="NCBIfam" id="TIGR00254">
    <property type="entry name" value="GGDEF"/>
    <property type="match status" value="1"/>
</dbReference>
<dbReference type="InterPro" id="IPR029787">
    <property type="entry name" value="Nucleotide_cyclase"/>
</dbReference>
<protein>
    <recommendedName>
        <fullName evidence="3">GGDEF domain-containing protein</fullName>
    </recommendedName>
</protein>
<gene>
    <name evidence="4" type="ORF">BTE48_04860</name>
</gene>
<dbReference type="Proteomes" id="UP000191418">
    <property type="component" value="Unassembled WGS sequence"/>
</dbReference>
<evidence type="ECO:0000313" key="5">
    <source>
        <dbReference type="Proteomes" id="UP000191418"/>
    </source>
</evidence>
<dbReference type="Pfam" id="PF07696">
    <property type="entry name" value="7TMR-DISMED2"/>
    <property type="match status" value="1"/>
</dbReference>
<dbReference type="InterPro" id="IPR011622">
    <property type="entry name" value="7TMR_DISM_rcpt_extracell_dom2"/>
</dbReference>
<evidence type="ECO:0000313" key="4">
    <source>
        <dbReference type="EMBL" id="OPX56306.1"/>
    </source>
</evidence>
<dbReference type="AlphaFoldDB" id="A0A1T4LZI6"/>